<gene>
    <name evidence="2" type="ORF">BU24DRAFT_134777</name>
</gene>
<proteinExistence type="predicted"/>
<organism evidence="2 3">
    <name type="scientific">Aaosphaeria arxii CBS 175.79</name>
    <dbReference type="NCBI Taxonomy" id="1450172"/>
    <lineage>
        <taxon>Eukaryota</taxon>
        <taxon>Fungi</taxon>
        <taxon>Dikarya</taxon>
        <taxon>Ascomycota</taxon>
        <taxon>Pezizomycotina</taxon>
        <taxon>Dothideomycetes</taxon>
        <taxon>Pleosporomycetidae</taxon>
        <taxon>Pleosporales</taxon>
        <taxon>Pleosporales incertae sedis</taxon>
        <taxon>Aaosphaeria</taxon>
    </lineage>
</organism>
<feature type="region of interest" description="Disordered" evidence="1">
    <location>
        <begin position="186"/>
        <end position="221"/>
    </location>
</feature>
<sequence length="230" mass="26484">MSDFTMEPLQSSDRTVSKLSQETQPSSPRSSEGSNPARRRRDDFANSLHIRASILGLFCYCYNYQDDDRKIWEKLWDKNALMVYSCELAAREIDPSDRPGRDIILLNKPNVPMIVLTTVKAASNMTFENWCFRDRPMSRSQNLFVMVPTSPETAKLAALREQQFAWVKSLSKNRRAIISASLGKGRDVEEMNDTEGDKTLWERLTARKQSGTRSPSTKSTEPRKFLCFRW</sequence>
<evidence type="ECO:0000313" key="2">
    <source>
        <dbReference type="EMBL" id="KAF2020166.1"/>
    </source>
</evidence>
<dbReference type="RefSeq" id="XP_033388505.1">
    <property type="nucleotide sequence ID" value="XM_033521056.1"/>
</dbReference>
<accession>A0A6A5Y4I5</accession>
<protein>
    <submittedName>
        <fullName evidence="2">Uncharacterized protein</fullName>
    </submittedName>
</protein>
<dbReference type="GeneID" id="54278453"/>
<dbReference type="EMBL" id="ML978067">
    <property type="protein sequence ID" value="KAF2020166.1"/>
    <property type="molecule type" value="Genomic_DNA"/>
</dbReference>
<feature type="region of interest" description="Disordered" evidence="1">
    <location>
        <begin position="1"/>
        <end position="39"/>
    </location>
</feature>
<dbReference type="AlphaFoldDB" id="A0A6A5Y4I5"/>
<feature type="compositionally biased region" description="Polar residues" evidence="1">
    <location>
        <begin position="8"/>
        <end position="34"/>
    </location>
</feature>
<feature type="compositionally biased region" description="Polar residues" evidence="1">
    <location>
        <begin position="207"/>
        <end position="219"/>
    </location>
</feature>
<name>A0A6A5Y4I5_9PLEO</name>
<dbReference type="Proteomes" id="UP000799778">
    <property type="component" value="Unassembled WGS sequence"/>
</dbReference>
<evidence type="ECO:0000313" key="3">
    <source>
        <dbReference type="Proteomes" id="UP000799778"/>
    </source>
</evidence>
<reference evidence="2" key="1">
    <citation type="journal article" date="2020" name="Stud. Mycol.">
        <title>101 Dothideomycetes genomes: a test case for predicting lifestyles and emergence of pathogens.</title>
        <authorList>
            <person name="Haridas S."/>
            <person name="Albert R."/>
            <person name="Binder M."/>
            <person name="Bloem J."/>
            <person name="Labutti K."/>
            <person name="Salamov A."/>
            <person name="Andreopoulos B."/>
            <person name="Baker S."/>
            <person name="Barry K."/>
            <person name="Bills G."/>
            <person name="Bluhm B."/>
            <person name="Cannon C."/>
            <person name="Castanera R."/>
            <person name="Culley D."/>
            <person name="Daum C."/>
            <person name="Ezra D."/>
            <person name="Gonzalez J."/>
            <person name="Henrissat B."/>
            <person name="Kuo A."/>
            <person name="Liang C."/>
            <person name="Lipzen A."/>
            <person name="Lutzoni F."/>
            <person name="Magnuson J."/>
            <person name="Mondo S."/>
            <person name="Nolan M."/>
            <person name="Ohm R."/>
            <person name="Pangilinan J."/>
            <person name="Park H.-J."/>
            <person name="Ramirez L."/>
            <person name="Alfaro M."/>
            <person name="Sun H."/>
            <person name="Tritt A."/>
            <person name="Yoshinaga Y."/>
            <person name="Zwiers L.-H."/>
            <person name="Turgeon B."/>
            <person name="Goodwin S."/>
            <person name="Spatafora J."/>
            <person name="Crous P."/>
            <person name="Grigoriev I."/>
        </authorList>
    </citation>
    <scope>NUCLEOTIDE SEQUENCE</scope>
    <source>
        <strain evidence="2">CBS 175.79</strain>
    </source>
</reference>
<feature type="compositionally biased region" description="Basic and acidic residues" evidence="1">
    <location>
        <begin position="186"/>
        <end position="205"/>
    </location>
</feature>
<keyword evidence="3" id="KW-1185">Reference proteome</keyword>
<evidence type="ECO:0000256" key="1">
    <source>
        <dbReference type="SAM" id="MobiDB-lite"/>
    </source>
</evidence>